<proteinExistence type="predicted"/>
<dbReference type="Proteomes" id="UP000700908">
    <property type="component" value="Unassembled WGS sequence"/>
</dbReference>
<keyword evidence="1" id="KW-0812">Transmembrane</keyword>
<reference evidence="2 3" key="1">
    <citation type="submission" date="2021-08" db="EMBL/GenBank/DDBJ databases">
        <title>Collinsella faecalis sp. nov. isolated from swine faeces.</title>
        <authorList>
            <person name="Oh B.S."/>
            <person name="Lee J.H."/>
        </authorList>
    </citation>
    <scope>NUCLEOTIDE SEQUENCE [LARGE SCALE GENOMIC DNA]</scope>
    <source>
        <strain evidence="2 3">AGMB00827</strain>
    </source>
</reference>
<comment type="caution">
    <text evidence="2">The sequence shown here is derived from an EMBL/GenBank/DDBJ whole genome shotgun (WGS) entry which is preliminary data.</text>
</comment>
<protein>
    <submittedName>
        <fullName evidence="2">DUF1648 domain-containing protein</fullName>
    </submittedName>
</protein>
<feature type="transmembrane region" description="Helical" evidence="1">
    <location>
        <begin position="95"/>
        <end position="118"/>
    </location>
</feature>
<organism evidence="2 3">
    <name type="scientific">Collinsella ureilytica</name>
    <dbReference type="NCBI Taxonomy" id="2869515"/>
    <lineage>
        <taxon>Bacteria</taxon>
        <taxon>Bacillati</taxon>
        <taxon>Actinomycetota</taxon>
        <taxon>Coriobacteriia</taxon>
        <taxon>Coriobacteriales</taxon>
        <taxon>Coriobacteriaceae</taxon>
        <taxon>Collinsella</taxon>
    </lineage>
</organism>
<accession>A0ABS7MJD6</accession>
<sequence length="125" mass="13404">MFAFGKRGGIMAMVLIVLAFIPMVAAALIVPGLAESVPMRIAQDGEVLRWGSRFELLLLPVLCLLLSLATLASGKKSASALNDEPSMAVMTFERFMRNGIITALILNAANAYMLYMVITGHGLGF</sequence>
<evidence type="ECO:0000313" key="3">
    <source>
        <dbReference type="Proteomes" id="UP000700908"/>
    </source>
</evidence>
<evidence type="ECO:0000256" key="1">
    <source>
        <dbReference type="SAM" id="Phobius"/>
    </source>
</evidence>
<keyword evidence="3" id="KW-1185">Reference proteome</keyword>
<name>A0ABS7MJD6_9ACTN</name>
<keyword evidence="1" id="KW-1133">Transmembrane helix</keyword>
<keyword evidence="1" id="KW-0472">Membrane</keyword>
<dbReference type="EMBL" id="JAIMFO010000004">
    <property type="protein sequence ID" value="MBY4797138.1"/>
    <property type="molecule type" value="Genomic_DNA"/>
</dbReference>
<evidence type="ECO:0000313" key="2">
    <source>
        <dbReference type="EMBL" id="MBY4797138.1"/>
    </source>
</evidence>
<gene>
    <name evidence="2" type="ORF">K6V98_02005</name>
</gene>
<feature type="transmembrane region" description="Helical" evidence="1">
    <location>
        <begin position="12"/>
        <end position="34"/>
    </location>
</feature>
<feature type="transmembrane region" description="Helical" evidence="1">
    <location>
        <begin position="54"/>
        <end position="74"/>
    </location>
</feature>